<dbReference type="InterPro" id="IPR005715">
    <property type="entry name" value="Glu_5kinase/COase_Synthase"/>
</dbReference>
<dbReference type="SUPFAM" id="SSF53633">
    <property type="entry name" value="Carbamate kinase-like"/>
    <property type="match status" value="1"/>
</dbReference>
<feature type="binding site" evidence="8">
    <location>
        <position position="53"/>
    </location>
    <ligand>
        <name>substrate</name>
    </ligand>
</feature>
<dbReference type="PRINTS" id="PR00474">
    <property type="entry name" value="GLU5KINASE"/>
</dbReference>
<dbReference type="InterPro" id="IPR041739">
    <property type="entry name" value="G5K_ProB"/>
</dbReference>
<dbReference type="PIRSF" id="PIRSF000729">
    <property type="entry name" value="GK"/>
    <property type="match status" value="1"/>
</dbReference>
<keyword evidence="7 8" id="KW-0067">ATP-binding</keyword>
<dbReference type="SMART" id="SM00359">
    <property type="entry name" value="PUA"/>
    <property type="match status" value="1"/>
</dbReference>
<dbReference type="InterPro" id="IPR036974">
    <property type="entry name" value="PUA_sf"/>
</dbReference>
<evidence type="ECO:0000256" key="4">
    <source>
        <dbReference type="ARBA" id="ARBA00022679"/>
    </source>
</evidence>
<evidence type="ECO:0000313" key="10">
    <source>
        <dbReference type="EMBL" id="SFO72378.1"/>
    </source>
</evidence>
<comment type="function">
    <text evidence="8">Catalyzes the transfer of a phosphate group to glutamate to form L-glutamate 5-phosphate.</text>
</comment>
<evidence type="ECO:0000313" key="11">
    <source>
        <dbReference type="Proteomes" id="UP000199236"/>
    </source>
</evidence>
<dbReference type="InterPro" id="IPR002478">
    <property type="entry name" value="PUA"/>
</dbReference>
<keyword evidence="4 8" id="KW-0808">Transferase</keyword>
<comment type="similarity">
    <text evidence="8">Belongs to the glutamate 5-kinase family.</text>
</comment>
<feature type="binding site" evidence="8">
    <location>
        <position position="12"/>
    </location>
    <ligand>
        <name>ATP</name>
        <dbReference type="ChEBI" id="CHEBI:30616"/>
    </ligand>
</feature>
<dbReference type="OrthoDB" id="9804434at2"/>
<evidence type="ECO:0000256" key="1">
    <source>
        <dbReference type="ARBA" id="ARBA00022490"/>
    </source>
</evidence>
<protein>
    <recommendedName>
        <fullName evidence="8">Glutamate 5-kinase</fullName>
        <ecNumber evidence="8">2.7.2.11</ecNumber>
    </recommendedName>
    <alternativeName>
        <fullName evidence="8">Gamma-glutamyl kinase</fullName>
        <shortName evidence="8">GK</shortName>
    </alternativeName>
</protein>
<feature type="domain" description="PUA" evidence="9">
    <location>
        <begin position="279"/>
        <end position="361"/>
    </location>
</feature>
<dbReference type="AlphaFoldDB" id="A0A1I5JHS3"/>
<reference evidence="10 11" key="1">
    <citation type="submission" date="2016-10" db="EMBL/GenBank/DDBJ databases">
        <authorList>
            <person name="de Groot N.N."/>
        </authorList>
    </citation>
    <scope>NUCLEOTIDE SEQUENCE [LARGE SCALE GENOMIC DNA]</scope>
    <source>
        <strain evidence="10 11">CGMCC 1.9157</strain>
    </source>
</reference>
<dbReference type="Pfam" id="PF01472">
    <property type="entry name" value="PUA"/>
    <property type="match status" value="1"/>
</dbReference>
<dbReference type="GO" id="GO:0003723">
    <property type="term" value="F:RNA binding"/>
    <property type="evidence" value="ECO:0007669"/>
    <property type="project" value="InterPro"/>
</dbReference>
<dbReference type="InterPro" id="IPR015947">
    <property type="entry name" value="PUA-like_sf"/>
</dbReference>
<evidence type="ECO:0000256" key="5">
    <source>
        <dbReference type="ARBA" id="ARBA00022741"/>
    </source>
</evidence>
<dbReference type="Gene3D" id="2.30.130.10">
    <property type="entry name" value="PUA domain"/>
    <property type="match status" value="1"/>
</dbReference>
<dbReference type="HAMAP" id="MF_00456">
    <property type="entry name" value="ProB"/>
    <property type="match status" value="1"/>
</dbReference>
<dbReference type="InterPro" id="IPR036393">
    <property type="entry name" value="AceGlu_kinase-like_sf"/>
</dbReference>
<evidence type="ECO:0000256" key="7">
    <source>
        <dbReference type="ARBA" id="ARBA00022840"/>
    </source>
</evidence>
<dbReference type="UniPathway" id="UPA00098">
    <property type="reaction ID" value="UER00359"/>
</dbReference>
<evidence type="ECO:0000256" key="8">
    <source>
        <dbReference type="HAMAP-Rule" id="MF_00456"/>
    </source>
</evidence>
<dbReference type="RefSeq" id="WP_090074661.1">
    <property type="nucleotide sequence ID" value="NZ_FOVR01000011.1"/>
</dbReference>
<keyword evidence="11" id="KW-1185">Reference proteome</keyword>
<dbReference type="FunFam" id="3.40.1160.10:FF:000018">
    <property type="entry name" value="Glutamate 5-kinase"/>
    <property type="match status" value="1"/>
</dbReference>
<dbReference type="PANTHER" id="PTHR43654:SF1">
    <property type="entry name" value="ISOPENTENYL PHOSPHATE KINASE"/>
    <property type="match status" value="1"/>
</dbReference>
<keyword evidence="6 8" id="KW-0418">Kinase</keyword>
<dbReference type="GO" id="GO:0005829">
    <property type="term" value="C:cytosol"/>
    <property type="evidence" value="ECO:0007669"/>
    <property type="project" value="TreeGrafter"/>
</dbReference>
<dbReference type="STRING" id="655353.SAMN04488056_111172"/>
<feature type="binding site" evidence="8">
    <location>
        <begin position="172"/>
        <end position="173"/>
    </location>
    <ligand>
        <name>ATP</name>
        <dbReference type="ChEBI" id="CHEBI:30616"/>
    </ligand>
</feature>
<dbReference type="InterPro" id="IPR011529">
    <property type="entry name" value="Glu_5kinase"/>
</dbReference>
<comment type="pathway">
    <text evidence="8">Amino-acid biosynthesis; L-proline biosynthesis; L-glutamate 5-semialdehyde from L-glutamate: step 1/2.</text>
</comment>
<dbReference type="GO" id="GO:0055129">
    <property type="term" value="P:L-proline biosynthetic process"/>
    <property type="evidence" value="ECO:0007669"/>
    <property type="project" value="UniProtKB-UniRule"/>
</dbReference>
<dbReference type="FunFam" id="2.30.130.10:FF:000007">
    <property type="entry name" value="Glutamate 5-kinase"/>
    <property type="match status" value="1"/>
</dbReference>
<dbReference type="SUPFAM" id="SSF88697">
    <property type="entry name" value="PUA domain-like"/>
    <property type="match status" value="1"/>
</dbReference>
<dbReference type="NCBIfam" id="TIGR01027">
    <property type="entry name" value="proB"/>
    <property type="match status" value="1"/>
</dbReference>
<comment type="subcellular location">
    <subcellularLocation>
        <location evidence="8">Cytoplasm</location>
    </subcellularLocation>
</comment>
<dbReference type="GO" id="GO:0004349">
    <property type="term" value="F:glutamate 5-kinase activity"/>
    <property type="evidence" value="ECO:0007669"/>
    <property type="project" value="UniProtKB-UniRule"/>
</dbReference>
<dbReference type="PANTHER" id="PTHR43654">
    <property type="entry name" value="GLUTAMATE 5-KINASE"/>
    <property type="match status" value="1"/>
</dbReference>
<dbReference type="GO" id="GO:0005524">
    <property type="term" value="F:ATP binding"/>
    <property type="evidence" value="ECO:0007669"/>
    <property type="project" value="UniProtKB-KW"/>
</dbReference>
<dbReference type="CDD" id="cd04242">
    <property type="entry name" value="AAK_G5K_ProB"/>
    <property type="match status" value="1"/>
</dbReference>
<dbReference type="InterPro" id="IPR019797">
    <property type="entry name" value="Glutamate_5-kinase_CS"/>
</dbReference>
<keyword evidence="3 8" id="KW-0641">Proline biosynthesis</keyword>
<dbReference type="EC" id="2.7.2.11" evidence="8"/>
<evidence type="ECO:0000256" key="6">
    <source>
        <dbReference type="ARBA" id="ARBA00022777"/>
    </source>
</evidence>
<dbReference type="EMBL" id="FOVR01000011">
    <property type="protein sequence ID" value="SFO72378.1"/>
    <property type="molecule type" value="Genomic_DNA"/>
</dbReference>
<comment type="catalytic activity">
    <reaction evidence="8">
        <text>L-glutamate + ATP = L-glutamyl 5-phosphate + ADP</text>
        <dbReference type="Rhea" id="RHEA:14877"/>
        <dbReference type="ChEBI" id="CHEBI:29985"/>
        <dbReference type="ChEBI" id="CHEBI:30616"/>
        <dbReference type="ChEBI" id="CHEBI:58274"/>
        <dbReference type="ChEBI" id="CHEBI:456216"/>
        <dbReference type="EC" id="2.7.2.11"/>
    </reaction>
</comment>
<dbReference type="CDD" id="cd21157">
    <property type="entry name" value="PUA_G5K"/>
    <property type="match status" value="1"/>
</dbReference>
<evidence type="ECO:0000256" key="2">
    <source>
        <dbReference type="ARBA" id="ARBA00022605"/>
    </source>
</evidence>
<dbReference type="InterPro" id="IPR001048">
    <property type="entry name" value="Asp/Glu/Uridylate_kinase"/>
</dbReference>
<keyword evidence="1 8" id="KW-0963">Cytoplasm</keyword>
<organism evidence="10 11">
    <name type="scientific">Cohaesibacter marisflavi</name>
    <dbReference type="NCBI Taxonomy" id="655353"/>
    <lineage>
        <taxon>Bacteria</taxon>
        <taxon>Pseudomonadati</taxon>
        <taxon>Pseudomonadota</taxon>
        <taxon>Alphaproteobacteria</taxon>
        <taxon>Hyphomicrobiales</taxon>
        <taxon>Cohaesibacteraceae</taxon>
    </lineage>
</organism>
<evidence type="ECO:0000259" key="9">
    <source>
        <dbReference type="SMART" id="SM00359"/>
    </source>
</evidence>
<keyword evidence="5 8" id="KW-0547">Nucleotide-binding</keyword>
<dbReference type="Pfam" id="PF00696">
    <property type="entry name" value="AA_kinase"/>
    <property type="match status" value="1"/>
</dbReference>
<feature type="binding site" evidence="8">
    <location>
        <position position="152"/>
    </location>
    <ligand>
        <name>substrate</name>
    </ligand>
</feature>
<name>A0A1I5JHS3_9HYPH</name>
<keyword evidence="2 8" id="KW-0028">Amino-acid biosynthesis</keyword>
<comment type="caution">
    <text evidence="8">Lacks conserved residue(s) required for the propagation of feature annotation.</text>
</comment>
<dbReference type="Proteomes" id="UP000199236">
    <property type="component" value="Unassembled WGS sequence"/>
</dbReference>
<sequence>MRLEDQKRIVVKIGSATLVDEKTGRLRAAWLQTLIDDIAMLYEQGKEIIIVSSGAIALGRRKVALPKGKLRLHESQAAAAIGQIALGEAYADALHKVDLTTGQVLLTLSDTEERRRYLNARATLATMLKLGAVPIINENDTVATTEIKFGDNDRLAARVATMISADCLILLSDIDGLYTAPPAQDPDAQHIPVIEHITPEIEAMAGSAGSALAKGGMTTKIAAAKIAVNAGTAMIIANGSDYNPLKAIMNGAKHSWFEPKSNPITQRKRWINGNLEPHGTITLDEGAVHALMCGKSLLPAGVTHLEGDFAKGDALIILDSAGLEIARGLVAYDRSEADQIKGCKSSQIADILGYDGRAELIHRDDMVLSGVDHADHIDHSDHADRS</sequence>
<dbReference type="Gene3D" id="3.40.1160.10">
    <property type="entry name" value="Acetylglutamate kinase-like"/>
    <property type="match status" value="1"/>
</dbReference>
<gene>
    <name evidence="8" type="primary">proB</name>
    <name evidence="10" type="ORF">SAMN04488056_111172</name>
</gene>
<accession>A0A1I5JHS3</accession>
<feature type="binding site" evidence="8">
    <location>
        <position position="140"/>
    </location>
    <ligand>
        <name>substrate</name>
    </ligand>
</feature>
<evidence type="ECO:0000256" key="3">
    <source>
        <dbReference type="ARBA" id="ARBA00022650"/>
    </source>
</evidence>
<proteinExistence type="inferred from homology"/>
<dbReference type="PROSITE" id="PS00902">
    <property type="entry name" value="GLUTAMATE_5_KINASE"/>
    <property type="match status" value="1"/>
</dbReference>
<dbReference type="InterPro" id="IPR001057">
    <property type="entry name" value="Glu/AcGlu_kinase"/>
</dbReference>
<dbReference type="PROSITE" id="PS50890">
    <property type="entry name" value="PUA"/>
    <property type="match status" value="1"/>
</dbReference>